<name>A0ABS2SPY3_9BACI</name>
<dbReference type="EMBL" id="JAFBCV010000001">
    <property type="protein sequence ID" value="MBM7837226.1"/>
    <property type="molecule type" value="Genomic_DNA"/>
</dbReference>
<dbReference type="SUPFAM" id="SSF109854">
    <property type="entry name" value="DinB/YfiT-like putative metalloenzymes"/>
    <property type="match status" value="1"/>
</dbReference>
<keyword evidence="3" id="KW-1185">Reference proteome</keyword>
<evidence type="ECO:0000259" key="1">
    <source>
        <dbReference type="Pfam" id="PF12867"/>
    </source>
</evidence>
<organism evidence="2 3">
    <name type="scientific">Shouchella xiaoxiensis</name>
    <dbReference type="NCBI Taxonomy" id="766895"/>
    <lineage>
        <taxon>Bacteria</taxon>
        <taxon>Bacillati</taxon>
        <taxon>Bacillota</taxon>
        <taxon>Bacilli</taxon>
        <taxon>Bacillales</taxon>
        <taxon>Bacillaceae</taxon>
        <taxon>Shouchella</taxon>
    </lineage>
</organism>
<dbReference type="Gene3D" id="1.20.120.450">
    <property type="entry name" value="dinb family like domain"/>
    <property type="match status" value="1"/>
</dbReference>
<feature type="domain" description="DinB-like" evidence="1">
    <location>
        <begin position="16"/>
        <end position="144"/>
    </location>
</feature>
<dbReference type="Pfam" id="PF12867">
    <property type="entry name" value="DinB_2"/>
    <property type="match status" value="1"/>
</dbReference>
<reference evidence="2" key="1">
    <citation type="submission" date="2021-01" db="EMBL/GenBank/DDBJ databases">
        <title>Genomic Encyclopedia of Type Strains, Phase IV (KMG-IV): sequencing the most valuable type-strain genomes for metagenomic binning, comparative biology and taxonomic classification.</title>
        <authorList>
            <person name="Goeker M."/>
        </authorList>
    </citation>
    <scope>NUCLEOTIDE SEQUENCE</scope>
    <source>
        <strain evidence="2">DSM 21943</strain>
    </source>
</reference>
<evidence type="ECO:0000313" key="3">
    <source>
        <dbReference type="Proteomes" id="UP001179280"/>
    </source>
</evidence>
<sequence length="160" mass="18977">MNMDQVEWLVMNSQEIRRRSERVWRAIPEEHVNWRPDEQALSCRQMIRHVLEGEALYHQMLLARGTAHGQSLHNPYEGKPLLQVEGELQFAKPHREAYVQYISSRSICELNELKIDRSDVGYVRTLGDMILRIAYHEAVHTGQLLDYMRTMKLDRPHIWD</sequence>
<dbReference type="InterPro" id="IPR034660">
    <property type="entry name" value="DinB/YfiT-like"/>
</dbReference>
<comment type="caution">
    <text evidence="2">The sequence shown here is derived from an EMBL/GenBank/DDBJ whole genome shotgun (WGS) entry which is preliminary data.</text>
</comment>
<dbReference type="Proteomes" id="UP001179280">
    <property type="component" value="Unassembled WGS sequence"/>
</dbReference>
<accession>A0ABS2SPY3</accession>
<gene>
    <name evidence="2" type="ORF">JOC54_000457</name>
</gene>
<evidence type="ECO:0000313" key="2">
    <source>
        <dbReference type="EMBL" id="MBM7837226.1"/>
    </source>
</evidence>
<dbReference type="InterPro" id="IPR024775">
    <property type="entry name" value="DinB-like"/>
</dbReference>
<proteinExistence type="predicted"/>
<protein>
    <submittedName>
        <fullName evidence="2">Damage-inducible protein DinB</fullName>
    </submittedName>
</protein>